<dbReference type="InterPro" id="IPR018073">
    <property type="entry name" value="Prot_inh_cystat_CS"/>
</dbReference>
<dbReference type="PANTHER" id="PTHR46186">
    <property type="entry name" value="CYSTATIN"/>
    <property type="match status" value="1"/>
</dbReference>
<keyword evidence="3" id="KW-0789">Thiol protease inhibitor</keyword>
<gene>
    <name evidence="5" type="ORF">BEMITA_LOCUS218</name>
</gene>
<feature type="domain" description="Cystatin" evidence="4">
    <location>
        <begin position="227"/>
        <end position="317"/>
    </location>
</feature>
<dbReference type="GO" id="GO:0005737">
    <property type="term" value="C:cytoplasm"/>
    <property type="evidence" value="ECO:0007669"/>
    <property type="project" value="TreeGrafter"/>
</dbReference>
<dbReference type="GO" id="GO:0004869">
    <property type="term" value="F:cysteine-type endopeptidase inhibitor activity"/>
    <property type="evidence" value="ECO:0007669"/>
    <property type="project" value="UniProtKB-KW"/>
</dbReference>
<keyword evidence="6" id="KW-1185">Reference proteome</keyword>
<evidence type="ECO:0000313" key="5">
    <source>
        <dbReference type="EMBL" id="CAH0749373.1"/>
    </source>
</evidence>
<dbReference type="GO" id="GO:0031982">
    <property type="term" value="C:vesicle"/>
    <property type="evidence" value="ECO:0007669"/>
    <property type="project" value="TreeGrafter"/>
</dbReference>
<keyword evidence="2" id="KW-0646">Protease inhibitor</keyword>
<dbReference type="PANTHER" id="PTHR46186:SF2">
    <property type="entry name" value="CYSTATIN"/>
    <property type="match status" value="1"/>
</dbReference>
<dbReference type="EMBL" id="CAKKNF020000092">
    <property type="protein sequence ID" value="CAH0749373.1"/>
    <property type="molecule type" value="Genomic_DNA"/>
</dbReference>
<dbReference type="GO" id="GO:0005615">
    <property type="term" value="C:extracellular space"/>
    <property type="evidence" value="ECO:0007669"/>
    <property type="project" value="TreeGrafter"/>
</dbReference>
<dbReference type="InterPro" id="IPR046350">
    <property type="entry name" value="Cystatin_sf"/>
</dbReference>
<dbReference type="PROSITE" id="PS00287">
    <property type="entry name" value="CYSTATIN"/>
    <property type="match status" value="2"/>
</dbReference>
<dbReference type="Proteomes" id="UP001152759">
    <property type="component" value="Unassembled WGS sequence"/>
</dbReference>
<accession>A0AAI8Y662</accession>
<organism evidence="5 6">
    <name type="scientific">Bemisia tabaci</name>
    <name type="common">Sweetpotato whitefly</name>
    <name type="synonym">Aleurodes tabaci</name>
    <dbReference type="NCBI Taxonomy" id="7038"/>
    <lineage>
        <taxon>Eukaryota</taxon>
        <taxon>Metazoa</taxon>
        <taxon>Ecdysozoa</taxon>
        <taxon>Arthropoda</taxon>
        <taxon>Hexapoda</taxon>
        <taxon>Insecta</taxon>
        <taxon>Pterygota</taxon>
        <taxon>Neoptera</taxon>
        <taxon>Paraneoptera</taxon>
        <taxon>Hemiptera</taxon>
        <taxon>Sternorrhyncha</taxon>
        <taxon>Aleyrodoidea</taxon>
        <taxon>Aleyrodidae</taxon>
        <taxon>Aleyrodinae</taxon>
        <taxon>Bemisia</taxon>
    </lineage>
</organism>
<evidence type="ECO:0000259" key="4">
    <source>
        <dbReference type="SMART" id="SM00043"/>
    </source>
</evidence>
<dbReference type="SUPFAM" id="SSF54403">
    <property type="entry name" value="Cystatin/monellin"/>
    <property type="match status" value="2"/>
</dbReference>
<dbReference type="Gene3D" id="3.10.450.10">
    <property type="match status" value="3"/>
</dbReference>
<evidence type="ECO:0000256" key="3">
    <source>
        <dbReference type="ARBA" id="ARBA00022704"/>
    </source>
</evidence>
<evidence type="ECO:0000313" key="6">
    <source>
        <dbReference type="Proteomes" id="UP001152759"/>
    </source>
</evidence>
<protein>
    <recommendedName>
        <fullName evidence="4">Cystatin domain-containing protein</fullName>
    </recommendedName>
</protein>
<evidence type="ECO:0000256" key="1">
    <source>
        <dbReference type="ARBA" id="ARBA00009403"/>
    </source>
</evidence>
<proteinExistence type="inferred from homology"/>
<sequence length="320" mass="35373">QRSPDQLVGGPQPHSVADADVLKYAQFSLSSLEALSESKSKLKLVEVVDANTQVVSGSLYLLTLKVADSESADTRLCRVRVWVRTWLNKTEVTEASCDDKPSTKTKRSEKSENLQLVDKNSQEVQQISNSFLSQFTHLSATKKLKMVDIVHAHKEADSSPSSSGSLYHLKVHVADDHAEEGTKNGKICNVYAYVQASKEPKIDKVDCVLSSRRKRSMQHSGGLLGGLMLGGPKQISVDDPNVQKYAKMSMDSLGESEKKDGYHVLKVLDAREQLVSGTLYHIKAQIGTSEKDSKICNFKVWVQPWLHSEKITDGSCENKV</sequence>
<feature type="domain" description="Cystatin" evidence="4">
    <location>
        <begin position="6"/>
        <end position="98"/>
    </location>
</feature>
<evidence type="ECO:0000256" key="2">
    <source>
        <dbReference type="ARBA" id="ARBA00022690"/>
    </source>
</evidence>
<name>A0AAI8Y662_BEMTA</name>
<reference evidence="5" key="1">
    <citation type="submission" date="2021-12" db="EMBL/GenBank/DDBJ databases">
        <authorList>
            <person name="King R."/>
        </authorList>
    </citation>
    <scope>NUCLEOTIDE SEQUENCE</scope>
</reference>
<dbReference type="AlphaFoldDB" id="A0AAI8Y662"/>
<dbReference type="SMART" id="SM00043">
    <property type="entry name" value="CY"/>
    <property type="match status" value="2"/>
</dbReference>
<comment type="similarity">
    <text evidence="1">Belongs to the cystatin family.</text>
</comment>
<feature type="non-terminal residue" evidence="5">
    <location>
        <position position="1"/>
    </location>
</feature>
<dbReference type="CDD" id="cd00042">
    <property type="entry name" value="CY"/>
    <property type="match status" value="2"/>
</dbReference>
<dbReference type="InterPro" id="IPR000010">
    <property type="entry name" value="Cystatin_dom"/>
</dbReference>
<dbReference type="Pfam" id="PF00031">
    <property type="entry name" value="Cystatin"/>
    <property type="match status" value="2"/>
</dbReference>
<comment type="caution">
    <text evidence="5">The sequence shown here is derived from an EMBL/GenBank/DDBJ whole genome shotgun (WGS) entry which is preliminary data.</text>
</comment>